<feature type="signal peptide" evidence="1">
    <location>
        <begin position="1"/>
        <end position="19"/>
    </location>
</feature>
<dbReference type="AlphaFoldDB" id="A0A9Q0S195"/>
<evidence type="ECO:0000256" key="1">
    <source>
        <dbReference type="SAM" id="SignalP"/>
    </source>
</evidence>
<dbReference type="EMBL" id="WJQU01000003">
    <property type="protein sequence ID" value="KAJ6639748.1"/>
    <property type="molecule type" value="Genomic_DNA"/>
</dbReference>
<dbReference type="Proteomes" id="UP001151699">
    <property type="component" value="Chromosome X"/>
</dbReference>
<organism evidence="2 3">
    <name type="scientific">Pseudolycoriella hygida</name>
    <dbReference type="NCBI Taxonomy" id="35572"/>
    <lineage>
        <taxon>Eukaryota</taxon>
        <taxon>Metazoa</taxon>
        <taxon>Ecdysozoa</taxon>
        <taxon>Arthropoda</taxon>
        <taxon>Hexapoda</taxon>
        <taxon>Insecta</taxon>
        <taxon>Pterygota</taxon>
        <taxon>Neoptera</taxon>
        <taxon>Endopterygota</taxon>
        <taxon>Diptera</taxon>
        <taxon>Nematocera</taxon>
        <taxon>Sciaroidea</taxon>
        <taxon>Sciaridae</taxon>
        <taxon>Pseudolycoriella</taxon>
    </lineage>
</organism>
<keyword evidence="1" id="KW-0732">Signal</keyword>
<evidence type="ECO:0000313" key="2">
    <source>
        <dbReference type="EMBL" id="KAJ6639748.1"/>
    </source>
</evidence>
<sequence>MKKQIFLLACLLAVLSVQAQRDLKWSGMKCGVDNHKIYDRSLGLDTCSDYCKSPKSGLTANFGYCTLNSSGYGECKCGVF</sequence>
<evidence type="ECO:0000313" key="3">
    <source>
        <dbReference type="Proteomes" id="UP001151699"/>
    </source>
</evidence>
<accession>A0A9Q0S195</accession>
<reference evidence="2" key="1">
    <citation type="submission" date="2022-07" db="EMBL/GenBank/DDBJ databases">
        <authorList>
            <person name="Trinca V."/>
            <person name="Uliana J.V.C."/>
            <person name="Torres T.T."/>
            <person name="Ward R.J."/>
            <person name="Monesi N."/>
        </authorList>
    </citation>
    <scope>NUCLEOTIDE SEQUENCE</scope>
    <source>
        <strain evidence="2">HSMRA1968</strain>
        <tissue evidence="2">Whole embryos</tissue>
    </source>
</reference>
<feature type="chain" id="PRO_5040386654" evidence="1">
    <location>
        <begin position="20"/>
        <end position="80"/>
    </location>
</feature>
<comment type="caution">
    <text evidence="2">The sequence shown here is derived from an EMBL/GenBank/DDBJ whole genome shotgun (WGS) entry which is preliminary data.</text>
</comment>
<name>A0A9Q0S195_9DIPT</name>
<gene>
    <name evidence="2" type="ORF">Bhyg_12495</name>
</gene>
<keyword evidence="3" id="KW-1185">Reference proteome</keyword>
<protein>
    <submittedName>
        <fullName evidence="2">Uncharacterized protein</fullName>
    </submittedName>
</protein>
<proteinExistence type="predicted"/>